<keyword evidence="3" id="KW-1185">Reference proteome</keyword>
<feature type="region of interest" description="Disordered" evidence="1">
    <location>
        <begin position="1"/>
        <end position="25"/>
    </location>
</feature>
<reference evidence="2 3" key="1">
    <citation type="submission" date="2019-06" db="EMBL/GenBank/DDBJ databases">
        <title>Draft genome sequence of the filamentous fungus Phialemoniopsis curvata isolated from diesel fuel.</title>
        <authorList>
            <person name="Varaljay V.A."/>
            <person name="Lyon W.J."/>
            <person name="Crouch A.L."/>
            <person name="Drake C.E."/>
            <person name="Hollomon J.M."/>
            <person name="Nadeau L.J."/>
            <person name="Nunn H.S."/>
            <person name="Stevenson B.S."/>
            <person name="Bojanowski C.L."/>
            <person name="Crookes-Goodson W.J."/>
        </authorList>
    </citation>
    <scope>NUCLEOTIDE SEQUENCE [LARGE SCALE GENOMIC DNA]</scope>
    <source>
        <strain evidence="2 3">D216</strain>
    </source>
</reference>
<dbReference type="AlphaFoldDB" id="A0A507B2Z9"/>
<dbReference type="GeneID" id="41973623"/>
<evidence type="ECO:0000313" key="2">
    <source>
        <dbReference type="EMBL" id="TPX13446.1"/>
    </source>
</evidence>
<dbReference type="EMBL" id="SKBQ01000034">
    <property type="protein sequence ID" value="TPX13446.1"/>
    <property type="molecule type" value="Genomic_DNA"/>
</dbReference>
<evidence type="ECO:0000313" key="3">
    <source>
        <dbReference type="Proteomes" id="UP000319257"/>
    </source>
</evidence>
<comment type="caution">
    <text evidence="2">The sequence shown here is derived from an EMBL/GenBank/DDBJ whole genome shotgun (WGS) entry which is preliminary data.</text>
</comment>
<evidence type="ECO:0000256" key="1">
    <source>
        <dbReference type="SAM" id="MobiDB-lite"/>
    </source>
</evidence>
<dbReference type="InParanoid" id="A0A507B2Z9"/>
<name>A0A507B2Z9_9PEZI</name>
<feature type="compositionally biased region" description="Polar residues" evidence="1">
    <location>
        <begin position="15"/>
        <end position="24"/>
    </location>
</feature>
<dbReference type="Proteomes" id="UP000319257">
    <property type="component" value="Unassembled WGS sequence"/>
</dbReference>
<gene>
    <name evidence="2" type="ORF">E0L32_006176</name>
</gene>
<accession>A0A507B2Z9</accession>
<sequence>MQTEQPVEMGENDLDSSSIASDPTVNVAKPDTYKELVEKYPDMRYQVGRACAVAGYTDLYRSLELLPDVSIAEEARDNAPSAKEIYSEIVSSHVRYAVMDDYNRSVNLDKPRPGAQLNGDTVVRSSLDVTMSIDDWVIDNGDEYYNRIFDITEEGDIGPETMGELDPALKPHKVELLYSPIPYDLPTTNKELLIRVAAYHGNIDRYARLRRPGVRMSGGENYYVQRGIYHNSFFAKWWMREVANMTKGGNETGIRMASTRGSS</sequence>
<dbReference type="RefSeq" id="XP_030995157.1">
    <property type="nucleotide sequence ID" value="XM_031140780.1"/>
</dbReference>
<protein>
    <submittedName>
        <fullName evidence="2">Uncharacterized protein</fullName>
    </submittedName>
</protein>
<organism evidence="2 3">
    <name type="scientific">Thyridium curvatum</name>
    <dbReference type="NCBI Taxonomy" id="1093900"/>
    <lineage>
        <taxon>Eukaryota</taxon>
        <taxon>Fungi</taxon>
        <taxon>Dikarya</taxon>
        <taxon>Ascomycota</taxon>
        <taxon>Pezizomycotina</taxon>
        <taxon>Sordariomycetes</taxon>
        <taxon>Sordariomycetidae</taxon>
        <taxon>Thyridiales</taxon>
        <taxon>Thyridiaceae</taxon>
        <taxon>Thyridium</taxon>
    </lineage>
</organism>
<dbReference type="OrthoDB" id="4360026at2759"/>
<dbReference type="STRING" id="1093900.A0A507B2Z9"/>
<proteinExistence type="predicted"/>